<keyword evidence="1" id="KW-0812">Transmembrane</keyword>
<dbReference type="GeneID" id="24438255"/>
<feature type="transmembrane region" description="Helical" evidence="1">
    <location>
        <begin position="377"/>
        <end position="397"/>
    </location>
</feature>
<feature type="transmembrane region" description="Helical" evidence="1">
    <location>
        <begin position="480"/>
        <end position="502"/>
    </location>
</feature>
<reference evidence="4" key="1">
    <citation type="journal article" date="2006" name="PLoS Biol.">
        <title>Macronuclear genome sequence of the ciliate Tetrahymena thermophila, a model eukaryote.</title>
        <authorList>
            <person name="Eisen J.A."/>
            <person name="Coyne R.S."/>
            <person name="Wu M."/>
            <person name="Wu D."/>
            <person name="Thiagarajan M."/>
            <person name="Wortman J.R."/>
            <person name="Badger J.H."/>
            <person name="Ren Q."/>
            <person name="Amedeo P."/>
            <person name="Jones K.M."/>
            <person name="Tallon L.J."/>
            <person name="Delcher A.L."/>
            <person name="Salzberg S.L."/>
            <person name="Silva J.C."/>
            <person name="Haas B.J."/>
            <person name="Majoros W.H."/>
            <person name="Farzad M."/>
            <person name="Carlton J.M."/>
            <person name="Smith R.K. Jr."/>
            <person name="Garg J."/>
            <person name="Pearlman R.E."/>
            <person name="Karrer K.M."/>
            <person name="Sun L."/>
            <person name="Manning G."/>
            <person name="Elde N.C."/>
            <person name="Turkewitz A.P."/>
            <person name="Asai D.J."/>
            <person name="Wilkes D.E."/>
            <person name="Wang Y."/>
            <person name="Cai H."/>
            <person name="Collins K."/>
            <person name="Stewart B.A."/>
            <person name="Lee S.R."/>
            <person name="Wilamowska K."/>
            <person name="Weinberg Z."/>
            <person name="Ruzzo W.L."/>
            <person name="Wloga D."/>
            <person name="Gaertig J."/>
            <person name="Frankel J."/>
            <person name="Tsao C.-C."/>
            <person name="Gorovsky M.A."/>
            <person name="Keeling P.J."/>
            <person name="Waller R.F."/>
            <person name="Patron N.J."/>
            <person name="Cherry J.M."/>
            <person name="Stover N.A."/>
            <person name="Krieger C.J."/>
            <person name="del Toro C."/>
            <person name="Ryder H.F."/>
            <person name="Williamson S.C."/>
            <person name="Barbeau R.A."/>
            <person name="Hamilton E.P."/>
            <person name="Orias E."/>
        </authorList>
    </citation>
    <scope>NUCLEOTIDE SEQUENCE [LARGE SCALE GENOMIC DNA]</scope>
    <source>
        <strain evidence="4">SB210</strain>
    </source>
</reference>
<accession>W7X6V1</accession>
<dbReference type="KEGG" id="tet:TTHERM_000295499"/>
<keyword evidence="4" id="KW-1185">Reference proteome</keyword>
<dbReference type="AlphaFoldDB" id="W7X6V1"/>
<protein>
    <submittedName>
        <fullName evidence="3">von willebrand factor type A domain protein, putative</fullName>
    </submittedName>
</protein>
<feature type="chain" id="PRO_5004905735" evidence="2">
    <location>
        <begin position="20"/>
        <end position="774"/>
    </location>
</feature>
<evidence type="ECO:0000313" key="4">
    <source>
        <dbReference type="Proteomes" id="UP000009168"/>
    </source>
</evidence>
<evidence type="ECO:0000256" key="2">
    <source>
        <dbReference type="SAM" id="SignalP"/>
    </source>
</evidence>
<keyword evidence="1" id="KW-1133">Transmembrane helix</keyword>
<keyword evidence="2" id="KW-0732">Signal</keyword>
<proteinExistence type="predicted"/>
<organism evidence="3 4">
    <name type="scientific">Tetrahymena thermophila (strain SB210)</name>
    <dbReference type="NCBI Taxonomy" id="312017"/>
    <lineage>
        <taxon>Eukaryota</taxon>
        <taxon>Sar</taxon>
        <taxon>Alveolata</taxon>
        <taxon>Ciliophora</taxon>
        <taxon>Intramacronucleata</taxon>
        <taxon>Oligohymenophorea</taxon>
        <taxon>Hymenostomatida</taxon>
        <taxon>Tetrahymenina</taxon>
        <taxon>Tetrahymenidae</taxon>
        <taxon>Tetrahymena</taxon>
    </lineage>
</organism>
<feature type="signal peptide" evidence="2">
    <location>
        <begin position="1"/>
        <end position="19"/>
    </location>
</feature>
<feature type="transmembrane region" description="Helical" evidence="1">
    <location>
        <begin position="514"/>
        <end position="538"/>
    </location>
</feature>
<dbReference type="EMBL" id="GG662740">
    <property type="protein sequence ID" value="EWS75105.1"/>
    <property type="molecule type" value="Genomic_DNA"/>
</dbReference>
<name>W7X6V1_TETTS</name>
<keyword evidence="1" id="KW-0472">Membrane</keyword>
<dbReference type="InParanoid" id="W7X6V1"/>
<dbReference type="Proteomes" id="UP000009168">
    <property type="component" value="Unassembled WGS sequence"/>
</dbReference>
<evidence type="ECO:0000256" key="1">
    <source>
        <dbReference type="SAM" id="Phobius"/>
    </source>
</evidence>
<feature type="transmembrane region" description="Helical" evidence="1">
    <location>
        <begin position="453"/>
        <end position="474"/>
    </location>
</feature>
<feature type="transmembrane region" description="Helical" evidence="1">
    <location>
        <begin position="343"/>
        <end position="365"/>
    </location>
</feature>
<dbReference type="RefSeq" id="XP_012652343.1">
    <property type="nucleotide sequence ID" value="XM_012796889.1"/>
</dbReference>
<gene>
    <name evidence="3" type="ORF">TTHERM_000295499</name>
</gene>
<sequence length="774" mass="90666">MKIVKLFSIVILCISAVFTQSSNELQKIIQYGQNCHYSCNSCIGNKFYECTSCQNLTGNYNNTIINPKYYIDGVSYLSQQNLSVLYGECTCSPNKDQYSFQIGQGCAKDQSLERYLDLALKALIYSNLGMSGVYFLTSLKIFYLVDLIETLQYFGNFAMINHKNIGKSNDQISTYLNFNPTFLLNHDNSSFIQFFQDTINNNIKPQSIKIISQIPTQNQLEQQANSSTIDQTPLLVQQYSFQMLNQLQNSQFKLSQALDGLGSDFSYFQLGINFQMVLLCSYIILALFLLSHFLVFEKKYLPQSKVFSTSSDEKKRENKQIDNSNYLQKYQYENSKYYQIYQYVINLSLTFYYLCLNEQLIYLQISFYLGQKDKKDIIAICIFFFISAVNLVQLIYFSRRSSMPTTNQKTVIFDHIKFINKGKQRYVTIVKLIFKVSETIIFYQLYSNTTLQIIILLSLAFLQFLFSIYIKAFVFTQYNALYTIQQAIKIILLVLHLVIQLVEQSSDQSSLDKLNLCLTALQFCYTFAVLFYNLVMYLQDLCFYCFNKGDQKLNFSSVSPLSNQSFANNSNYGKENQKLINLQKSENIISLNQSQLQESVIEQIPSFREIDQKQQHNQQLPQKLQPQNRQQYKNSEYFNLGFQRKVGHQTELIINPINKNPDFEDVLQKESNFNKKNTNQQKNIQIYEEDNNKKVLKSQIYSYYNEEQQNNLKQTPIQMIQNIRQKQEKQQEQQLKPFQQPPNNNQNIYEMFNAVKENVNYNNTNKAHMTTYRK</sequence>
<evidence type="ECO:0000313" key="3">
    <source>
        <dbReference type="EMBL" id="EWS75105.1"/>
    </source>
</evidence>
<feature type="transmembrane region" description="Helical" evidence="1">
    <location>
        <begin position="276"/>
        <end position="296"/>
    </location>
</feature>